<dbReference type="EMBL" id="CAJNOJ010000029">
    <property type="protein sequence ID" value="CAF0885092.1"/>
    <property type="molecule type" value="Genomic_DNA"/>
</dbReference>
<dbReference type="AlphaFoldDB" id="A0A813YIN5"/>
<evidence type="ECO:0000313" key="2">
    <source>
        <dbReference type="Proteomes" id="UP000663852"/>
    </source>
</evidence>
<evidence type="ECO:0000313" key="1">
    <source>
        <dbReference type="EMBL" id="CAF0885092.1"/>
    </source>
</evidence>
<protein>
    <submittedName>
        <fullName evidence="1">Uncharacterized protein</fullName>
    </submittedName>
</protein>
<proteinExistence type="predicted"/>
<reference evidence="1" key="1">
    <citation type="submission" date="2021-02" db="EMBL/GenBank/DDBJ databases">
        <authorList>
            <person name="Nowell W R."/>
        </authorList>
    </citation>
    <scope>NUCLEOTIDE SEQUENCE</scope>
</reference>
<sequence length="101" mass="11327">MENQGKSQISILFNYQFSFLSLSFFLSSTGENSINIPTNDHHEISSNDCVEGLALSMTRIIEGDTYPISDNDSATDSMYIIDTNIGKLPQTNDEQDELNRK</sequence>
<dbReference type="Proteomes" id="UP000663852">
    <property type="component" value="Unassembled WGS sequence"/>
</dbReference>
<accession>A0A813YIN5</accession>
<comment type="caution">
    <text evidence="1">The sequence shown here is derived from an EMBL/GenBank/DDBJ whole genome shotgun (WGS) entry which is preliminary data.</text>
</comment>
<organism evidence="1 2">
    <name type="scientific">Adineta ricciae</name>
    <name type="common">Rotifer</name>
    <dbReference type="NCBI Taxonomy" id="249248"/>
    <lineage>
        <taxon>Eukaryota</taxon>
        <taxon>Metazoa</taxon>
        <taxon>Spiralia</taxon>
        <taxon>Gnathifera</taxon>
        <taxon>Rotifera</taxon>
        <taxon>Eurotatoria</taxon>
        <taxon>Bdelloidea</taxon>
        <taxon>Adinetida</taxon>
        <taxon>Adinetidae</taxon>
        <taxon>Adineta</taxon>
    </lineage>
</organism>
<gene>
    <name evidence="1" type="ORF">EDS130_LOCUS8991</name>
</gene>
<dbReference type="OrthoDB" id="10031161at2759"/>
<name>A0A813YIN5_ADIRI</name>